<dbReference type="GO" id="GO:0000027">
    <property type="term" value="P:ribosomal large subunit assembly"/>
    <property type="evidence" value="ECO:0007669"/>
    <property type="project" value="TreeGrafter"/>
</dbReference>
<protein>
    <recommendedName>
        <fullName evidence="4">Ribosome biogenesis protein NOP53</fullName>
    </recommendedName>
</protein>
<evidence type="ECO:0000256" key="5">
    <source>
        <dbReference type="ARBA" id="ARBA00022517"/>
    </source>
</evidence>
<keyword evidence="6" id="KW-0539">Nucleus</keyword>
<dbReference type="AlphaFoldDB" id="A0A9W4WNL4"/>
<evidence type="ECO:0000256" key="7">
    <source>
        <dbReference type="SAM" id="MobiDB-lite"/>
    </source>
</evidence>
<evidence type="ECO:0000256" key="1">
    <source>
        <dbReference type="ARBA" id="ARBA00004604"/>
    </source>
</evidence>
<reference evidence="8" key="1">
    <citation type="submission" date="2022-08" db="EMBL/GenBank/DDBJ databases">
        <authorList>
            <person name="Giroux E."/>
            <person name="Giroux E."/>
        </authorList>
    </citation>
    <scope>NUCLEOTIDE SEQUENCE</scope>
    <source>
        <strain evidence="8">H1091258</strain>
    </source>
</reference>
<evidence type="ECO:0000256" key="3">
    <source>
        <dbReference type="ARBA" id="ARBA00008838"/>
    </source>
</evidence>
<name>A0A9W4WNL4_9PEZI</name>
<feature type="region of interest" description="Disordered" evidence="7">
    <location>
        <begin position="1"/>
        <end position="30"/>
    </location>
</feature>
<keyword evidence="9" id="KW-1185">Reference proteome</keyword>
<dbReference type="GO" id="GO:0008097">
    <property type="term" value="F:5S rRNA binding"/>
    <property type="evidence" value="ECO:0007669"/>
    <property type="project" value="TreeGrafter"/>
</dbReference>
<proteinExistence type="inferred from homology"/>
<feature type="non-terminal residue" evidence="8">
    <location>
        <position position="1"/>
    </location>
</feature>
<evidence type="ECO:0000256" key="6">
    <source>
        <dbReference type="ARBA" id="ARBA00023242"/>
    </source>
</evidence>
<dbReference type="GO" id="GO:0006364">
    <property type="term" value="P:rRNA processing"/>
    <property type="evidence" value="ECO:0007669"/>
    <property type="project" value="TreeGrafter"/>
</dbReference>
<evidence type="ECO:0000313" key="9">
    <source>
        <dbReference type="Proteomes" id="UP001152533"/>
    </source>
</evidence>
<accession>A0A9W4WNL4</accession>
<comment type="caution">
    <text evidence="8">The sequence shown here is derived from an EMBL/GenBank/DDBJ whole genome shotgun (WGS) entry which is preliminary data.</text>
</comment>
<gene>
    <name evidence="8" type="ORF">CGXH109_LOCUS149044</name>
</gene>
<keyword evidence="5" id="KW-0690">Ribosome biogenesis</keyword>
<dbReference type="PANTHER" id="PTHR14211">
    <property type="entry name" value="GLIOMA SUPPRESSOR CANDIDATE REGION GENE 2"/>
    <property type="match status" value="1"/>
</dbReference>
<comment type="subcellular location">
    <subcellularLocation>
        <location evidence="1">Nucleus</location>
        <location evidence="1">Nucleolus</location>
    </subcellularLocation>
    <subcellularLocation>
        <location evidence="2">Nucleus</location>
        <location evidence="2">Nucleoplasm</location>
    </subcellularLocation>
</comment>
<dbReference type="PANTHER" id="PTHR14211:SF7">
    <property type="entry name" value="RIBOSOME BIOGENESIS PROTEIN NOP53"/>
    <property type="match status" value="1"/>
</dbReference>
<evidence type="ECO:0000313" key="8">
    <source>
        <dbReference type="EMBL" id="CAI0655425.1"/>
    </source>
</evidence>
<dbReference type="Pfam" id="PF07767">
    <property type="entry name" value="Nop53"/>
    <property type="match status" value="1"/>
</dbReference>
<dbReference type="InterPro" id="IPR011687">
    <property type="entry name" value="Nop53/GLTSCR2"/>
</dbReference>
<comment type="similarity">
    <text evidence="3">Belongs to the NOP53 family.</text>
</comment>
<evidence type="ECO:0000256" key="2">
    <source>
        <dbReference type="ARBA" id="ARBA00004642"/>
    </source>
</evidence>
<feature type="compositionally biased region" description="Basic residues" evidence="7">
    <location>
        <begin position="19"/>
        <end position="29"/>
    </location>
</feature>
<sequence length="81" mass="8795">MPVLKPLSGDGEAPQQRKQPSRKGKKAWRKNVDVTDVQDGLDELNKQIITGGVVAEKDSADLFALDTVGKALPKPKTKKTL</sequence>
<dbReference type="Proteomes" id="UP001152533">
    <property type="component" value="Unassembled WGS sequence"/>
</dbReference>
<dbReference type="GO" id="GO:0005654">
    <property type="term" value="C:nucleoplasm"/>
    <property type="evidence" value="ECO:0007669"/>
    <property type="project" value="UniProtKB-SubCell"/>
</dbReference>
<dbReference type="GO" id="GO:0005730">
    <property type="term" value="C:nucleolus"/>
    <property type="evidence" value="ECO:0007669"/>
    <property type="project" value="UniProtKB-SubCell"/>
</dbReference>
<dbReference type="EMBL" id="CAMGZC010002958">
    <property type="protein sequence ID" value="CAI0655425.1"/>
    <property type="molecule type" value="Genomic_DNA"/>
</dbReference>
<organism evidence="8 9">
    <name type="scientific">Colletotrichum noveboracense</name>
    <dbReference type="NCBI Taxonomy" id="2664923"/>
    <lineage>
        <taxon>Eukaryota</taxon>
        <taxon>Fungi</taxon>
        <taxon>Dikarya</taxon>
        <taxon>Ascomycota</taxon>
        <taxon>Pezizomycotina</taxon>
        <taxon>Sordariomycetes</taxon>
        <taxon>Hypocreomycetidae</taxon>
        <taxon>Glomerellales</taxon>
        <taxon>Glomerellaceae</taxon>
        <taxon>Colletotrichum</taxon>
        <taxon>Colletotrichum gloeosporioides species complex</taxon>
    </lineage>
</organism>
<evidence type="ECO:0000256" key="4">
    <source>
        <dbReference type="ARBA" id="ARBA00018339"/>
    </source>
</evidence>